<dbReference type="InterPro" id="IPR057326">
    <property type="entry name" value="KR_dom"/>
</dbReference>
<dbReference type="SMART" id="SM00822">
    <property type="entry name" value="PKS_KR"/>
    <property type="match status" value="1"/>
</dbReference>
<dbReference type="EMBL" id="BMMF01000006">
    <property type="protein sequence ID" value="GGK35426.1"/>
    <property type="molecule type" value="Genomic_DNA"/>
</dbReference>
<dbReference type="PANTHER" id="PTHR43669:SF3">
    <property type="entry name" value="ALCOHOL DEHYDROGENASE, PUTATIVE (AFU_ORTHOLOGUE AFUA_3G03445)-RELATED"/>
    <property type="match status" value="1"/>
</dbReference>
<keyword evidence="2" id="KW-0560">Oxidoreductase</keyword>
<accession>A0A917V4C0</accession>
<sequence>MSRFSMKKVLVTGGTSGIGFAAARRFLAEGARVTITGADAGRLAEAEHALGDVVALAADARDVGATTAAVDEAARRMGGLDIVFLNAGAARFASIETADQALFDDLMAVNARAVLFTAQAAARHLPRGGAIVVNTSVNGRMGMPGTLVYGATKAAARNLVRTLAGELAPRGIRVNAISPGPIETPIYGKLGLSPEQLQGIAQTLAAKIPLGRFGTPDEIAGPALFLASDDASYITGTELVADGGWTDVMS</sequence>
<evidence type="ECO:0000256" key="1">
    <source>
        <dbReference type="ARBA" id="ARBA00006484"/>
    </source>
</evidence>
<dbReference type="PANTHER" id="PTHR43669">
    <property type="entry name" value="5-KETO-D-GLUCONATE 5-REDUCTASE"/>
    <property type="match status" value="1"/>
</dbReference>
<dbReference type="CDD" id="cd05233">
    <property type="entry name" value="SDR_c"/>
    <property type="match status" value="1"/>
</dbReference>
<comment type="caution">
    <text evidence="4">The sequence shown here is derived from an EMBL/GenBank/DDBJ whole genome shotgun (WGS) entry which is preliminary data.</text>
</comment>
<dbReference type="FunFam" id="3.40.50.720:FF:000084">
    <property type="entry name" value="Short-chain dehydrogenase reductase"/>
    <property type="match status" value="1"/>
</dbReference>
<proteinExistence type="inferred from homology"/>
<reference evidence="4 5" key="1">
    <citation type="journal article" date="2014" name="Int. J. Syst. Evol. Microbiol.">
        <title>Complete genome sequence of Corynebacterium casei LMG S-19264T (=DSM 44701T), isolated from a smear-ripened cheese.</title>
        <authorList>
            <consortium name="US DOE Joint Genome Institute (JGI-PGF)"/>
            <person name="Walter F."/>
            <person name="Albersmeier A."/>
            <person name="Kalinowski J."/>
            <person name="Ruckert C."/>
        </authorList>
    </citation>
    <scope>NUCLEOTIDE SEQUENCE [LARGE SCALE GENOMIC DNA]</scope>
    <source>
        <strain evidence="4 5">CGMCC 1.9161</strain>
    </source>
</reference>
<dbReference type="PROSITE" id="PS00061">
    <property type="entry name" value="ADH_SHORT"/>
    <property type="match status" value="1"/>
</dbReference>
<dbReference type="InterPro" id="IPR036291">
    <property type="entry name" value="NAD(P)-bd_dom_sf"/>
</dbReference>
<dbReference type="AlphaFoldDB" id="A0A917V4C0"/>
<dbReference type="SUPFAM" id="SSF51735">
    <property type="entry name" value="NAD(P)-binding Rossmann-fold domains"/>
    <property type="match status" value="1"/>
</dbReference>
<dbReference type="PRINTS" id="PR00080">
    <property type="entry name" value="SDRFAMILY"/>
</dbReference>
<gene>
    <name evidence="4" type="ORF">GCM10011322_22860</name>
</gene>
<evidence type="ECO:0000256" key="2">
    <source>
        <dbReference type="ARBA" id="ARBA00023002"/>
    </source>
</evidence>
<comment type="similarity">
    <text evidence="1">Belongs to the short-chain dehydrogenases/reductases (SDR) family.</text>
</comment>
<dbReference type="Proteomes" id="UP000600449">
    <property type="component" value="Unassembled WGS sequence"/>
</dbReference>
<dbReference type="InterPro" id="IPR020904">
    <property type="entry name" value="Sc_DH/Rdtase_CS"/>
</dbReference>
<evidence type="ECO:0000313" key="5">
    <source>
        <dbReference type="Proteomes" id="UP000600449"/>
    </source>
</evidence>
<dbReference type="PRINTS" id="PR00081">
    <property type="entry name" value="GDHRDH"/>
</dbReference>
<feature type="domain" description="Ketoreductase" evidence="3">
    <location>
        <begin position="7"/>
        <end position="180"/>
    </location>
</feature>
<protein>
    <submittedName>
        <fullName evidence="4">Short-chain dehydrogenase</fullName>
    </submittedName>
</protein>
<organism evidence="4 5">
    <name type="scientific">Salinarimonas ramus</name>
    <dbReference type="NCBI Taxonomy" id="690164"/>
    <lineage>
        <taxon>Bacteria</taxon>
        <taxon>Pseudomonadati</taxon>
        <taxon>Pseudomonadota</taxon>
        <taxon>Alphaproteobacteria</taxon>
        <taxon>Hyphomicrobiales</taxon>
        <taxon>Salinarimonadaceae</taxon>
        <taxon>Salinarimonas</taxon>
    </lineage>
</organism>
<evidence type="ECO:0000259" key="3">
    <source>
        <dbReference type="SMART" id="SM00822"/>
    </source>
</evidence>
<keyword evidence="5" id="KW-1185">Reference proteome</keyword>
<dbReference type="InterPro" id="IPR002347">
    <property type="entry name" value="SDR_fam"/>
</dbReference>
<dbReference type="Pfam" id="PF13561">
    <property type="entry name" value="adh_short_C2"/>
    <property type="match status" value="1"/>
</dbReference>
<dbReference type="GO" id="GO:0016491">
    <property type="term" value="F:oxidoreductase activity"/>
    <property type="evidence" value="ECO:0007669"/>
    <property type="project" value="UniProtKB-KW"/>
</dbReference>
<dbReference type="RefSeq" id="WP_188912952.1">
    <property type="nucleotide sequence ID" value="NZ_BMMF01000006.1"/>
</dbReference>
<name>A0A917V4C0_9HYPH</name>
<evidence type="ECO:0000313" key="4">
    <source>
        <dbReference type="EMBL" id="GGK35426.1"/>
    </source>
</evidence>
<dbReference type="Gene3D" id="3.40.50.720">
    <property type="entry name" value="NAD(P)-binding Rossmann-like Domain"/>
    <property type="match status" value="1"/>
</dbReference>